<organism evidence="1 2">
    <name type="scientific">Nocardioides lianchengensis</name>
    <dbReference type="NCBI Taxonomy" id="1045774"/>
    <lineage>
        <taxon>Bacteria</taxon>
        <taxon>Bacillati</taxon>
        <taxon>Actinomycetota</taxon>
        <taxon>Actinomycetes</taxon>
        <taxon>Propionibacteriales</taxon>
        <taxon>Nocardioidaceae</taxon>
        <taxon>Nocardioides</taxon>
    </lineage>
</organism>
<gene>
    <name evidence="1" type="ORF">SAMN05421872_106123</name>
</gene>
<dbReference type="AlphaFoldDB" id="A0A1G6SEF5"/>
<dbReference type="EMBL" id="FMZM01000006">
    <property type="protein sequence ID" value="SDD15268.1"/>
    <property type="molecule type" value="Genomic_DNA"/>
</dbReference>
<evidence type="ECO:0000313" key="2">
    <source>
        <dbReference type="Proteomes" id="UP000199034"/>
    </source>
</evidence>
<proteinExistence type="predicted"/>
<dbReference type="STRING" id="1045774.SAMN05421872_106123"/>
<dbReference type="OrthoDB" id="3828966at2"/>
<name>A0A1G6SEF5_9ACTN</name>
<protein>
    <submittedName>
        <fullName evidence="1">Uncharacterized protein</fullName>
    </submittedName>
</protein>
<evidence type="ECO:0000313" key="1">
    <source>
        <dbReference type="EMBL" id="SDD15268.1"/>
    </source>
</evidence>
<dbReference type="Proteomes" id="UP000199034">
    <property type="component" value="Unassembled WGS sequence"/>
</dbReference>
<accession>A0A1G6SEF5</accession>
<reference evidence="1 2" key="1">
    <citation type="submission" date="2016-10" db="EMBL/GenBank/DDBJ databases">
        <authorList>
            <person name="de Groot N.N."/>
        </authorList>
    </citation>
    <scope>NUCLEOTIDE SEQUENCE [LARGE SCALE GENOMIC DNA]</scope>
    <source>
        <strain evidence="1 2">CGMCC 4.6858</strain>
    </source>
</reference>
<keyword evidence="2" id="KW-1185">Reference proteome</keyword>
<dbReference type="RefSeq" id="WP_090856021.1">
    <property type="nucleotide sequence ID" value="NZ_FMZM01000006.1"/>
</dbReference>
<sequence>MDDYRWATHADPDFLVLQLPPVPVVHESVAHDAMKALFAQRGFRPVDEADRLDLRAANGCALTRTGLTDLELLVAIGEQVGASRIPLTDLDPAWLDRAVALGHAAVLVADASIADDGSTSRELLRRDVEAGGVRAALVPVAGT</sequence>